<dbReference type="InterPro" id="IPR029062">
    <property type="entry name" value="Class_I_gatase-like"/>
</dbReference>
<evidence type="ECO:0000256" key="3">
    <source>
        <dbReference type="ARBA" id="ARBA00023277"/>
    </source>
</evidence>
<dbReference type="InterPro" id="IPR029010">
    <property type="entry name" value="ThuA-like"/>
</dbReference>
<dbReference type="InterPro" id="IPR011013">
    <property type="entry name" value="Gal_mutarotase_sf_dom"/>
</dbReference>
<keyword evidence="3" id="KW-0119">Carbohydrate metabolism</keyword>
<dbReference type="Proteomes" id="UP000838821">
    <property type="component" value="Unassembled WGS sequence"/>
</dbReference>
<proteinExistence type="inferred from homology"/>
<name>A0ABN8H3H7_9BACL</name>
<evidence type="ECO:0000313" key="5">
    <source>
        <dbReference type="EMBL" id="CAH1226730.1"/>
    </source>
</evidence>
<feature type="domain" description="ThuA-like" evidence="4">
    <location>
        <begin position="17"/>
        <end position="232"/>
    </location>
</feature>
<dbReference type="InterPro" id="IPR047215">
    <property type="entry name" value="Galactose_mutarotase-like"/>
</dbReference>
<gene>
    <name evidence="5" type="ORF">PAECIP111891_05984</name>
</gene>
<protein>
    <recommendedName>
        <fullName evidence="4">ThuA-like domain-containing protein</fullName>
    </recommendedName>
</protein>
<evidence type="ECO:0000259" key="4">
    <source>
        <dbReference type="Pfam" id="PF06283"/>
    </source>
</evidence>
<dbReference type="InterPro" id="IPR008183">
    <property type="entry name" value="Aldose_1/G6P_1-epimerase"/>
</dbReference>
<sequence>MKVRIGSEQMFEMKPIRVTIWNEFIHERTDPGVARIYPKGIHQAISAGIEPYGFRTQTATLDQPEHGLTTEVLNRTDVLIWWGHLAHDRVSDEIVDRIQARVLQGMGLIVLHSGHRSKIFRRLMGTSCDLKWRTMAERERLWVVDPSHPITAGIGEFIELQTEEMYGEFFDIPAPEELVFVSWFQGGEVFRSGCTYRRGLGKIFYFRPGHEEYPTYHNKYVLRVIANAVNWAASPHGAEPVYGFMRPLEKINKVGPPLPIQANAAFGTISKQYFGKTADEEPIYLYTLTNKHGMQASIMTYGGIMLTLKVPDRHGVLEDVLIGYGTLEDFLRTGNKPYFGSAIGRYANRIANGQFSLDGVTYRLSVNEPPNTLHGGKRGFNKRVWASEEVYHEDAVGVALYYTSKDGEEGFPGNLGVKLTYTLTDNNELIINYSAMTDKKTVVNLSQHNYYNLAGAGNGNILDHVLTIHADRFTPIMPDLIPTGHIQSVAGTPLDFRIPTTIGARIHAQDPQMRYARGGYDFNYVLNPSGAAMDKAASVYEPNSGRMMEVYTTQPALQFYSGNGLDGSEIGKGGIAYNRYDGFCLETQHYPDSPNHPNFPSTELLPGQIYKQTSVYKFSARASK</sequence>
<dbReference type="PANTHER" id="PTHR10091:SF0">
    <property type="entry name" value="GALACTOSE MUTAROTASE"/>
    <property type="match status" value="1"/>
</dbReference>
<evidence type="ECO:0000313" key="6">
    <source>
        <dbReference type="Proteomes" id="UP000838821"/>
    </source>
</evidence>
<dbReference type="NCBIfam" id="NF008277">
    <property type="entry name" value="PRK11055.1"/>
    <property type="match status" value="1"/>
</dbReference>
<dbReference type="EMBL" id="CAKMMW010000027">
    <property type="protein sequence ID" value="CAH1226730.1"/>
    <property type="molecule type" value="Genomic_DNA"/>
</dbReference>
<evidence type="ECO:0000256" key="2">
    <source>
        <dbReference type="ARBA" id="ARBA00023235"/>
    </source>
</evidence>
<dbReference type="Pfam" id="PF06283">
    <property type="entry name" value="ThuA"/>
    <property type="match status" value="1"/>
</dbReference>
<dbReference type="Gene3D" id="2.70.98.10">
    <property type="match status" value="1"/>
</dbReference>
<evidence type="ECO:0000256" key="1">
    <source>
        <dbReference type="ARBA" id="ARBA00006206"/>
    </source>
</evidence>
<keyword evidence="6" id="KW-1185">Reference proteome</keyword>
<dbReference type="CDD" id="cd09019">
    <property type="entry name" value="galactose_mutarotase_like"/>
    <property type="match status" value="1"/>
</dbReference>
<reference evidence="5" key="1">
    <citation type="submission" date="2022-01" db="EMBL/GenBank/DDBJ databases">
        <authorList>
            <person name="Criscuolo A."/>
        </authorList>
    </citation>
    <scope>NUCLEOTIDE SEQUENCE</scope>
    <source>
        <strain evidence="5">CIP111891</strain>
    </source>
</reference>
<dbReference type="Gene3D" id="3.40.50.880">
    <property type="match status" value="1"/>
</dbReference>
<comment type="caution">
    <text evidence="5">The sequence shown here is derived from an EMBL/GenBank/DDBJ whole genome shotgun (WGS) entry which is preliminary data.</text>
</comment>
<dbReference type="Pfam" id="PF01263">
    <property type="entry name" value="Aldose_epim"/>
    <property type="match status" value="1"/>
</dbReference>
<organism evidence="5 6">
    <name type="scientific">Paenibacillus allorhizoplanae</name>
    <dbReference type="NCBI Taxonomy" id="2905648"/>
    <lineage>
        <taxon>Bacteria</taxon>
        <taxon>Bacillati</taxon>
        <taxon>Bacillota</taxon>
        <taxon>Bacilli</taxon>
        <taxon>Bacillales</taxon>
        <taxon>Paenibacillaceae</taxon>
        <taxon>Paenibacillus</taxon>
    </lineage>
</organism>
<dbReference type="SUPFAM" id="SSF52317">
    <property type="entry name" value="Class I glutamine amidotransferase-like"/>
    <property type="match status" value="1"/>
</dbReference>
<comment type="similarity">
    <text evidence="1">Belongs to the aldose epimerase family.</text>
</comment>
<dbReference type="PANTHER" id="PTHR10091">
    <property type="entry name" value="ALDOSE-1-EPIMERASE"/>
    <property type="match status" value="1"/>
</dbReference>
<dbReference type="InterPro" id="IPR014718">
    <property type="entry name" value="GH-type_carb-bd"/>
</dbReference>
<dbReference type="SUPFAM" id="SSF74650">
    <property type="entry name" value="Galactose mutarotase-like"/>
    <property type="match status" value="1"/>
</dbReference>
<accession>A0ABN8H3H7</accession>
<keyword evidence="2" id="KW-0413">Isomerase</keyword>